<name>A0A1M6BBL6_9FIRM</name>
<reference evidence="1 2" key="1">
    <citation type="submission" date="2016-11" db="EMBL/GenBank/DDBJ databases">
        <authorList>
            <person name="Jaros S."/>
            <person name="Januszkiewicz K."/>
            <person name="Wedrychowicz H."/>
        </authorList>
    </citation>
    <scope>NUCLEOTIDE SEQUENCE [LARGE SCALE GENOMIC DNA]</scope>
    <source>
        <strain evidence="1 2">DSM 19022</strain>
    </source>
</reference>
<keyword evidence="2" id="KW-1185">Reference proteome</keyword>
<evidence type="ECO:0000313" key="1">
    <source>
        <dbReference type="EMBL" id="SHI46119.1"/>
    </source>
</evidence>
<evidence type="ECO:0000313" key="2">
    <source>
        <dbReference type="Proteomes" id="UP000184442"/>
    </source>
</evidence>
<gene>
    <name evidence="1" type="ORF">SAMN02745176_00377</name>
</gene>
<dbReference type="Proteomes" id="UP000184442">
    <property type="component" value="Unassembled WGS sequence"/>
</dbReference>
<sequence length="58" mass="6889">MNKFTEIFNKNSIKINKEFINIILLIDRVFDIEIELFELIGWTVKPEIQAIKKITLLP</sequence>
<dbReference type="RefSeq" id="WP_175548327.1">
    <property type="nucleotide sequence ID" value="NZ_FQZS01000003.1"/>
</dbReference>
<proteinExistence type="predicted"/>
<accession>A0A1M6BBL6</accession>
<protein>
    <submittedName>
        <fullName evidence="1">Uncharacterized protein</fullName>
    </submittedName>
</protein>
<dbReference type="STRING" id="1122184.SAMN02745176_00377"/>
<dbReference type="AlphaFoldDB" id="A0A1M6BBL6"/>
<dbReference type="EMBL" id="FQZS01000003">
    <property type="protein sequence ID" value="SHI46119.1"/>
    <property type="molecule type" value="Genomic_DNA"/>
</dbReference>
<organism evidence="1 2">
    <name type="scientific">Lutispora thermophila DSM 19022</name>
    <dbReference type="NCBI Taxonomy" id="1122184"/>
    <lineage>
        <taxon>Bacteria</taxon>
        <taxon>Bacillati</taxon>
        <taxon>Bacillota</taxon>
        <taxon>Clostridia</taxon>
        <taxon>Lutisporales</taxon>
        <taxon>Lutisporaceae</taxon>
        <taxon>Lutispora</taxon>
    </lineage>
</organism>